<evidence type="ECO:0000313" key="4">
    <source>
        <dbReference type="Proteomes" id="UP001178662"/>
    </source>
</evidence>
<dbReference type="InterPro" id="IPR001119">
    <property type="entry name" value="SLH_dom"/>
</dbReference>
<dbReference type="InterPro" id="IPR003961">
    <property type="entry name" value="FN3_dom"/>
</dbReference>
<protein>
    <submittedName>
        <fullName evidence="3">Ig-like domain-containing protein</fullName>
    </submittedName>
</protein>
<evidence type="ECO:0000259" key="2">
    <source>
        <dbReference type="SMART" id="SM00635"/>
    </source>
</evidence>
<feature type="signal peptide" evidence="1">
    <location>
        <begin position="1"/>
        <end position="26"/>
    </location>
</feature>
<feature type="domain" description="BIG2" evidence="2">
    <location>
        <begin position="763"/>
        <end position="848"/>
    </location>
</feature>
<dbReference type="Gene3D" id="2.60.40.10">
    <property type="entry name" value="Immunoglobulins"/>
    <property type="match status" value="1"/>
</dbReference>
<name>A0AA95JAZ9_9BACL</name>
<dbReference type="Pfam" id="PF17851">
    <property type="entry name" value="GH43_C2"/>
    <property type="match status" value="2"/>
</dbReference>
<dbReference type="InterPro" id="IPR011081">
    <property type="entry name" value="Big_4"/>
</dbReference>
<dbReference type="PANTHER" id="PTHR42812:SF12">
    <property type="entry name" value="BETA-XYLOSIDASE-RELATED"/>
    <property type="match status" value="1"/>
</dbReference>
<dbReference type="Pfam" id="PF07532">
    <property type="entry name" value="Big_4"/>
    <property type="match status" value="1"/>
</dbReference>
<keyword evidence="1" id="KW-0732">Signal</keyword>
<dbReference type="Proteomes" id="UP001178662">
    <property type="component" value="Chromosome"/>
</dbReference>
<dbReference type="SUPFAM" id="SSF49899">
    <property type="entry name" value="Concanavalin A-like lectins/glucanases"/>
    <property type="match status" value="2"/>
</dbReference>
<feature type="domain" description="BIG2" evidence="2">
    <location>
        <begin position="1135"/>
        <end position="1220"/>
    </location>
</feature>
<keyword evidence="4" id="KW-1185">Reference proteome</keyword>
<dbReference type="InterPro" id="IPR008964">
    <property type="entry name" value="Invasin/intimin_cell_adhesion"/>
</dbReference>
<dbReference type="CDD" id="cd23669">
    <property type="entry name" value="GH55_SacteLam55A-like"/>
    <property type="match status" value="1"/>
</dbReference>
<dbReference type="InterPro" id="IPR059186">
    <property type="entry name" value="SACTE_4363"/>
</dbReference>
<dbReference type="CDD" id="cd00063">
    <property type="entry name" value="FN3"/>
    <property type="match status" value="1"/>
</dbReference>
<feature type="domain" description="BIG2" evidence="2">
    <location>
        <begin position="1602"/>
        <end position="1687"/>
    </location>
</feature>
<feature type="domain" description="BIG2" evidence="2">
    <location>
        <begin position="1511"/>
        <end position="1592"/>
    </location>
</feature>
<organism evidence="3 4">
    <name type="scientific">Candidatus Cohnella colombiensis</name>
    <dbReference type="NCBI Taxonomy" id="3121368"/>
    <lineage>
        <taxon>Bacteria</taxon>
        <taxon>Bacillati</taxon>
        <taxon>Bacillota</taxon>
        <taxon>Bacilli</taxon>
        <taxon>Bacillales</taxon>
        <taxon>Paenibacillaceae</taxon>
        <taxon>Cohnella</taxon>
    </lineage>
</organism>
<dbReference type="SMART" id="SM00635">
    <property type="entry name" value="BID_2"/>
    <property type="match status" value="6"/>
</dbReference>
<dbReference type="InterPro" id="IPR013320">
    <property type="entry name" value="ConA-like_dom_sf"/>
</dbReference>
<dbReference type="EMBL" id="CP119317">
    <property type="protein sequence ID" value="WEK55043.1"/>
    <property type="molecule type" value="Genomic_DNA"/>
</dbReference>
<proteinExistence type="predicted"/>
<dbReference type="InterPro" id="IPR036116">
    <property type="entry name" value="FN3_sf"/>
</dbReference>
<evidence type="ECO:0000256" key="1">
    <source>
        <dbReference type="SAM" id="SignalP"/>
    </source>
</evidence>
<dbReference type="Pfam" id="PF00395">
    <property type="entry name" value="SLH"/>
    <property type="match status" value="3"/>
</dbReference>
<dbReference type="PANTHER" id="PTHR42812">
    <property type="entry name" value="BETA-XYLOSIDASE"/>
    <property type="match status" value="1"/>
</dbReference>
<dbReference type="InterPro" id="IPR051795">
    <property type="entry name" value="Glycosyl_Hydrlase_43"/>
</dbReference>
<dbReference type="Pfam" id="PF02368">
    <property type="entry name" value="Big_2"/>
    <property type="match status" value="6"/>
</dbReference>
<gene>
    <name evidence="3" type="ORF">P0Y55_02885</name>
</gene>
<accession>A0AA95JAZ9</accession>
<dbReference type="Gene3D" id="2.60.120.200">
    <property type="match status" value="2"/>
</dbReference>
<dbReference type="InterPro" id="IPR041542">
    <property type="entry name" value="GH43_C2"/>
</dbReference>
<dbReference type="SUPFAM" id="SSF49373">
    <property type="entry name" value="Invasin/intimin cell-adhesion fragments"/>
    <property type="match status" value="4"/>
</dbReference>
<feature type="domain" description="BIG2" evidence="2">
    <location>
        <begin position="858"/>
        <end position="940"/>
    </location>
</feature>
<dbReference type="SUPFAM" id="SSF49265">
    <property type="entry name" value="Fibronectin type III"/>
    <property type="match status" value="1"/>
</dbReference>
<evidence type="ECO:0000313" key="3">
    <source>
        <dbReference type="EMBL" id="WEK55043.1"/>
    </source>
</evidence>
<dbReference type="Gene3D" id="2.60.40.1080">
    <property type="match status" value="6"/>
</dbReference>
<feature type="domain" description="BIG2" evidence="2">
    <location>
        <begin position="1423"/>
        <end position="1501"/>
    </location>
</feature>
<dbReference type="InterPro" id="IPR013783">
    <property type="entry name" value="Ig-like_fold"/>
</dbReference>
<dbReference type="InterPro" id="IPR003343">
    <property type="entry name" value="Big_2"/>
</dbReference>
<sequence>MLKRSLSTVLTFAILFSLFVVSPATANTANAASGIDYDPDHIVSSITKNTINLVWPSPDGPFDVYRSQDSVAGFTKINSVDVTDSLYGDSGLQSNTRYYYRITNIDHDVDTPLFVASALTEPDFGSNVYVFDTTTPQADIQTAATNVFNIQVKNQFGPERYALLFKKGTYNADVRVGFYTHVAGLGLSPDDVTINGGVTVDAEWWSDPKTPYNATQNFWRSVENLAITPTSGDLKYAVSQAASMRRLHVKGNLTLHDRGGWASGGYLADTKVDGTVGSGSQQQWFSRNNNWTTWNGSNWNMVFVGNKTAPLDSDWPTKPFTTVAQTPVLAEKPFLTYDDTAKQYNVFVPGLAHNYSGTSWEGKTNQQIADAGRSVSLEDFYVAKPESFDVDAVNAALSAGKNLFLTPGVYQLSKPILVNNPDTIVFGLGLATLHSNNGSVAIKVADVDGVKIAGVLFEAGSVNSPVLLEVGPKGSSANHASNPVVLYDLYFRVGGDALALADVSIEINSNNVIGDHFWVWRADHGVGAGWDSNITKNGLIVNGNDVTIYGLFVEHFHEYQTLWNGENGRMYFYQSEIPYDVPNQPGWMSSGGTVNGYAAYKVADHVKNHEAYGLGVYSFFRDAAVKLESAIEIPDTPGVKIHHATSVFLGGVVGSEITHIVNNIGTAVTTGGKNERFGDYTPRTVDTIAPVAISTIAGKVPVLPGYVNEIFTNATSKQVPVIWDSIDASQYASAGSFTVNGTVGSSTIKAVATVTVSAAPNVPVTGITVAGEGNATTITTKDGTLQMVATVAPETADNTSVTWSVVDMNGAFTDKATISATGVLAALKDGQVTVIATANDGTGVQGLATITISNQGVKVAAITVSGANGAKTIEIKGATLQMATTIQPANAVDKTVTWSVVNGTGQASINATTGVLTAQKNGTVNVIATANDGSGVKGEFTVTINGQNMVLGNGWSWVVEDPTSWSIVPQNPNQIVIRTQSGSWTDGTIKGLLLRDAGTSDFTITTKLNYGGSASYEWAGLVAYQDTKNAVIFGKQSGTNQFRFGKITNGTEVNNDFSLVVTQDIYLKIQKTNTTYEASYSDDGVTWTKFGTQVTSTINAAKVGVGGRHKGPATGKNATFTDFTLTSTVIPFWLQVSSITVSGAAGATKISTKEGTLQMNASILPAGANIQSVTWSVVNTDGTPTDKATISDTGLLTAIKDGQVKVVATANDGSGVMGNATITISGQILESGWEWVREVSGSWAIVPQNLNAIKITTSDGTWSNTANYPKGILLRDPGATDFTITTKLNYSASNNYEWAGLIVYLDDKNAITLGRQASGSPANKELRFSQVKNGTQTDKTYADSLSANASIYLKIEKAGSVYSGYFSADGSDNSWTKVTDTFDFAMSNPKVGFFTRKLNAPSARVAEFSDFKVNDVIIPFRVGVSTITVTGGSAITTPRGTLQMSAAALPANANDKSITWSVVNGTGSATISPLGLLTAVANGEVTVIATANDGSGVTGSTPITISGQPTAVASIAVKGQGDAATITTHGGTLQMSADVSPSDADDKTITWSVVNGTGSATISPSGMLTAVANGTVTVIATANDGSSVTGSTTITISGQIVLVNSVSVTGAGGATIIATKDGTLQISATVLPANATNKLVSWTVVNTDNSVTDLATINSVGLLSAVKDGTVKVVATANDGSNVTGTLTITISGQTVGSGSDDEDDNNPPIYEPGFPFEPTNDKQQRVTAPELNKLQGGRAVVNLNAGKTEAVVSVDAAKTINNPVEVKSNGVSVTIPAAVFQELAGQAQGAANDSRIVVRIEMDQSSAHTYNLDIVLINKDGTETKLSNFSEPVQLVLPFDTSMNRDLLGIYVYDEASKQWQYVGGKVDDTKNTIAANTLHFSKYAVQEYNKTFTDVSTSHWANTALKVLAAKHIITGVTETEFKPNGNTTRAEFVAMLVRALGLKATHATNQFSDVKATAWYAQDIAAAYEVGLISGVSDTKFAPSAQITREQMAILMVRAYEYVNGTKTSSGNYLAELNDEQQVSGWAKAGVNLAIDLGLMKGQSATQFAPQSYAVRAETAQAIYNLLKLMN</sequence>
<feature type="chain" id="PRO_5041740791" evidence="1">
    <location>
        <begin position="27"/>
        <end position="2074"/>
    </location>
</feature>
<reference evidence="3" key="1">
    <citation type="submission" date="2023-03" db="EMBL/GenBank/DDBJ databases">
        <title>Andean soil-derived lignocellulolytic bacterial consortium as a source of novel taxa and putative plastic-active enzymes.</title>
        <authorList>
            <person name="Diaz-Garcia L."/>
            <person name="Chuvochina M."/>
            <person name="Feuerriegel G."/>
            <person name="Bunk B."/>
            <person name="Sproer C."/>
            <person name="Streit W.R."/>
            <person name="Rodriguez L.M."/>
            <person name="Overmann J."/>
            <person name="Jimenez D.J."/>
        </authorList>
    </citation>
    <scope>NUCLEOTIDE SEQUENCE</scope>
    <source>
        <strain evidence="3">MAG 2441</strain>
    </source>
</reference>